<proteinExistence type="predicted"/>
<evidence type="ECO:0000259" key="1">
    <source>
        <dbReference type="Pfam" id="PF03235"/>
    </source>
</evidence>
<evidence type="ECO:0000313" key="2">
    <source>
        <dbReference type="EMBL" id="MDT2760635.1"/>
    </source>
</evidence>
<accession>A0ABU3FD76</accession>
<name>A0ABU3FD76_9ENTE</name>
<sequence>MTNSFFDFISNRYIQVPRLQREFAFGREDNVSREKRTRFIDTIFNSIIKKEPLYLNFVYGTSNGEAFVPLDGQQRLTILFLLHWYFIKKNKSENFLLDSTGHSRFMYDTRYSSTVFFQELTKFEPEDSYNLMVKQVRDMPWFELAWENDANIAGCLTVLDYIDKKAKSLKDDERNISVDDLKVITFDEIDIEAYEMSDDIYIKINSRGKQLTEFENFKAAFLEKVKSLDSNIHKYIAEKFDNDWTRVFWQLVDFNSKLTPAEQLDSMMFNYIRYIAQVFIWEKSIDTSIDVNEGYSLISNVSKIFRTVEDFIEFEKWFDIFVPFEDIEAWCNDRFYQFSSAVVPNDTNKIRLWQDPNLLKNLTTGTTSRSSEALFYGLAVYLMNQESIDEKNFLLRFRSVRNFLEAGAKNAYNNTLRYSESANDMEIALKQIKNVILGVDSSEVTENSRLRKSQIEYEEKKNTWILENPTAFETIVMLEDNDKIRGNTINIGFENTKAMRRYAKLVGGDNLFLTRSLLSFGYQFPVKSKETTYFPTNTSPNSTFFRSKIEKDNNLVGILNANGFDVFAEISDDFINQCEQDSKYNPEYYAVKYPKYYIENNGQPYQYGNVRKFRKIGQCLTNKSNVQWFNFRNSILLTVMDQANDLRVEWLEDNSGLTWDGDKVLKSTTGGFELTIGENKTSIVVYDPDGNYDVEDRVKKGVHLILNS</sequence>
<dbReference type="EMBL" id="JARQAJ010000011">
    <property type="protein sequence ID" value="MDT2760635.1"/>
    <property type="molecule type" value="Genomic_DNA"/>
</dbReference>
<dbReference type="RefSeq" id="WP_010731579.1">
    <property type="nucleotide sequence ID" value="NZ_JARQAJ010000011.1"/>
</dbReference>
<comment type="caution">
    <text evidence="2">The sequence shown here is derived from an EMBL/GenBank/DDBJ whole genome shotgun (WGS) entry which is preliminary data.</text>
</comment>
<keyword evidence="3" id="KW-1185">Reference proteome</keyword>
<dbReference type="Pfam" id="PF03235">
    <property type="entry name" value="GmrSD_N"/>
    <property type="match status" value="1"/>
</dbReference>
<gene>
    <name evidence="2" type="ORF">P7H27_12815</name>
</gene>
<evidence type="ECO:0000313" key="3">
    <source>
        <dbReference type="Proteomes" id="UP001181046"/>
    </source>
</evidence>
<organism evidence="2 3">
    <name type="scientific">Enterococcus xiangfangensis</name>
    <dbReference type="NCBI Taxonomy" id="1296537"/>
    <lineage>
        <taxon>Bacteria</taxon>
        <taxon>Bacillati</taxon>
        <taxon>Bacillota</taxon>
        <taxon>Bacilli</taxon>
        <taxon>Lactobacillales</taxon>
        <taxon>Enterococcaceae</taxon>
        <taxon>Enterococcus</taxon>
    </lineage>
</organism>
<reference evidence="2" key="1">
    <citation type="submission" date="2023-03" db="EMBL/GenBank/DDBJ databases">
        <authorList>
            <person name="Shen W."/>
            <person name="Cai J."/>
        </authorList>
    </citation>
    <scope>NUCLEOTIDE SEQUENCE</scope>
    <source>
        <strain evidence="2">P66-3</strain>
    </source>
</reference>
<dbReference type="InterPro" id="IPR004919">
    <property type="entry name" value="GmrSD_N"/>
</dbReference>
<dbReference type="Proteomes" id="UP001181046">
    <property type="component" value="Unassembled WGS sequence"/>
</dbReference>
<feature type="domain" description="GmrSD restriction endonucleases N-terminal" evidence="1">
    <location>
        <begin position="7"/>
        <end position="221"/>
    </location>
</feature>
<protein>
    <submittedName>
        <fullName evidence="2">DUF262 domain-containing protein</fullName>
    </submittedName>
</protein>